<feature type="non-terminal residue" evidence="2">
    <location>
        <position position="71"/>
    </location>
</feature>
<keyword evidence="3" id="KW-1185">Reference proteome</keyword>
<dbReference type="Gene3D" id="3.40.50.360">
    <property type="match status" value="1"/>
</dbReference>
<protein>
    <submittedName>
        <fullName evidence="2">NAD(P)H-dependent oxidoreductase</fullName>
    </submittedName>
</protein>
<dbReference type="Pfam" id="PF02525">
    <property type="entry name" value="Flavodoxin_2"/>
    <property type="match status" value="1"/>
</dbReference>
<dbReference type="SUPFAM" id="SSF52218">
    <property type="entry name" value="Flavoproteins"/>
    <property type="match status" value="1"/>
</dbReference>
<sequence length="71" mass="7865">MDVLDLWGAELPEFDGPTIDAKYAVLAGRELTTEERAAWERIGSLVSRLEAADAVVVATPMWNFGIPYKLK</sequence>
<comment type="caution">
    <text evidence="2">The sequence shown here is derived from an EMBL/GenBank/DDBJ whole genome shotgun (WGS) entry which is preliminary data.</text>
</comment>
<dbReference type="PANTHER" id="PTHR43741:SF4">
    <property type="entry name" value="FMN-DEPENDENT NADH:QUINONE OXIDOREDUCTASE"/>
    <property type="match status" value="1"/>
</dbReference>
<reference evidence="2 3" key="1">
    <citation type="submission" date="2024-12" db="EMBL/GenBank/DDBJ databases">
        <title>Forecasting of Potato common scab and diversities of Pathogenic streptomyces spp. in china.</title>
        <authorList>
            <person name="Handique U."/>
            <person name="Wu J."/>
        </authorList>
    </citation>
    <scope>NUCLEOTIDE SEQUENCE [LARGE SCALE GENOMIC DNA]</scope>
    <source>
        <strain evidence="2 3">ZRIMU1585</strain>
    </source>
</reference>
<proteinExistence type="predicted"/>
<evidence type="ECO:0000313" key="2">
    <source>
        <dbReference type="EMBL" id="MFM9654037.1"/>
    </source>
</evidence>
<dbReference type="InterPro" id="IPR003680">
    <property type="entry name" value="Flavodoxin_fold"/>
</dbReference>
<dbReference type="InterPro" id="IPR029039">
    <property type="entry name" value="Flavoprotein-like_sf"/>
</dbReference>
<evidence type="ECO:0000259" key="1">
    <source>
        <dbReference type="Pfam" id="PF02525"/>
    </source>
</evidence>
<organism evidence="2 3">
    <name type="scientific">Streptomyces galilaeus</name>
    <dbReference type="NCBI Taxonomy" id="33899"/>
    <lineage>
        <taxon>Bacteria</taxon>
        <taxon>Bacillati</taxon>
        <taxon>Actinomycetota</taxon>
        <taxon>Actinomycetes</taxon>
        <taxon>Kitasatosporales</taxon>
        <taxon>Streptomycetaceae</taxon>
        <taxon>Streptomyces</taxon>
    </lineage>
</organism>
<evidence type="ECO:0000313" key="3">
    <source>
        <dbReference type="Proteomes" id="UP001631993"/>
    </source>
</evidence>
<name>A0ABW9J197_STRGJ</name>
<dbReference type="InterPro" id="IPR050104">
    <property type="entry name" value="FMN-dep_NADH:Q_OxRdtase_AzoR1"/>
</dbReference>
<dbReference type="Proteomes" id="UP001631993">
    <property type="component" value="Unassembled WGS sequence"/>
</dbReference>
<accession>A0ABW9J197</accession>
<dbReference type="PANTHER" id="PTHR43741">
    <property type="entry name" value="FMN-DEPENDENT NADH-AZOREDUCTASE 1"/>
    <property type="match status" value="1"/>
</dbReference>
<gene>
    <name evidence="2" type="ORF">ACKI1S_49915</name>
</gene>
<dbReference type="RefSeq" id="WP_409098285.1">
    <property type="nucleotide sequence ID" value="NZ_JBJVNE010000782.1"/>
</dbReference>
<feature type="domain" description="Flavodoxin-like fold" evidence="1">
    <location>
        <begin position="2"/>
        <end position="71"/>
    </location>
</feature>
<dbReference type="EMBL" id="JBJVNE010000782">
    <property type="protein sequence ID" value="MFM9654037.1"/>
    <property type="molecule type" value="Genomic_DNA"/>
</dbReference>